<proteinExistence type="predicted"/>
<sequence length="1212" mass="138681">MFSKIFWFEIQNRIRRPAVYLYFFAALAFTIASFATGSLPLGEKEHINSPYMITFWCAAMSMLMMLVSSSVMGTALYRDIEYQTKDYYLTYPITKNGYFWGRYLGSFTFMVIIALAIPIGIYLSTFIGPMTGKTVVSHYGPNKPGYYWYPFLFVALPNVFFSSSLFFGLVAVVRNVKVIYFGGLMLFMFYMLSVYFLNHTQNIAVISIADPFGLSGIRFQMSIANTEQHNNSMVTMSGVLAFNRILWPGLSLIILLITYWRFNFERFFAGKRDKSGINATSGKTHQLLIRPAVSFSGSYNFNTLKNLISLELINVLRDNYFTVILGVGSLWLGFIMWLGDNHHNVADLPRTVVYLGLFAETFPFFLFFVLMFYTGEILQRDRLSRYAFISDSLPPPNWVMNASKLVALLLIAAGLSFVPIVLGVIIQLLKGYTHFNLSAYLSYIFVLLMPKLLAATVFCYVIQVLFNNKFAAFAFGITLWIGLFFLDTTSTFDYHLLMYSYTPKAGINDMDGMGHMMRPILWFDCYWLLAAGLLIVVAALFYNRGVSISFKERLQLVSERYNKSSKRAVAVLIPLFLLVGGYIYYNVSYVNEYLTKQENIDRAVIYEKTLKRYSDLPLPKATRIILKTDLYPKDKKAFTDAVITIVNKNSQPIKELLVDGDILTSYSMSLNGKPIAYTYPLLYKRGFFSWFRPKIDTAAFRLYTFDKPLASGDSATLHIRSAIIFKGFQNGFYAGSMLNNGTFSKGGLPNLGYDDDDELTSPYERKKAGLPPRVEEETAQNDPRGLFNLKAGAVTDLLALDITVSTDNNQIAVANGDLIKQWKANGRNYFHYVQNNPGMYMPFGIFSAKYAVLRDSITLDRAIPIEIYYNPAQGSNIQRFVRGYKDGLKYMSKTYGNYPFKEIRMIQCSPYESEEGSSTTVDFHNELSGWNANFTDPNQQDYLYNNAVYNTAQQWWRFQVAPNAAVGSLVISEGISCYDALVVNERRYGRGTLRNDIINSLWYYLFIRRRIDEPERPIIKSNQSVEWGFKTGTVLYGLRELIGAEQMNKALLEFRNAYAFKQSGPFAGAPDLYRVLQKYTPDSLQYYLNDTWQKITLYDNKMLFNHIKPTGKPNEYEISFKVHMAKSWLENNGQETPVLNMNDYFDVGVYGNDTKDKDGRNIGHIIKQQRFKLTTGDHELRMVVQGKPKAVVLDPQAYQLDRNPNDNWQDIK</sequence>
<feature type="transmembrane region" description="Helical" evidence="1">
    <location>
        <begin position="53"/>
        <end position="77"/>
    </location>
</feature>
<dbReference type="InterPro" id="IPR027268">
    <property type="entry name" value="Peptidase_M4/M1_CTD_sf"/>
</dbReference>
<feature type="transmembrane region" description="Helical" evidence="1">
    <location>
        <begin position="20"/>
        <end position="41"/>
    </location>
</feature>
<feature type="transmembrane region" description="Helical" evidence="1">
    <location>
        <begin position="568"/>
        <end position="585"/>
    </location>
</feature>
<protein>
    <recommendedName>
        <fullName evidence="4">ABC-type transport system involved in multi-copper enzyme maturation, permease component</fullName>
    </recommendedName>
</protein>
<organism evidence="2 3">
    <name type="scientific">Mucilaginibacter ximonensis</name>
    <dbReference type="NCBI Taxonomy" id="538021"/>
    <lineage>
        <taxon>Bacteria</taxon>
        <taxon>Pseudomonadati</taxon>
        <taxon>Bacteroidota</taxon>
        <taxon>Sphingobacteriia</taxon>
        <taxon>Sphingobacteriales</taxon>
        <taxon>Sphingobacteriaceae</taxon>
        <taxon>Mucilaginibacter</taxon>
    </lineage>
</organism>
<dbReference type="Proteomes" id="UP001597557">
    <property type="component" value="Unassembled WGS sequence"/>
</dbReference>
<gene>
    <name evidence="2" type="ORF">ACFS5N_05435</name>
</gene>
<evidence type="ECO:0000313" key="2">
    <source>
        <dbReference type="EMBL" id="MFD2871899.1"/>
    </source>
</evidence>
<evidence type="ECO:0000256" key="1">
    <source>
        <dbReference type="SAM" id="Phobius"/>
    </source>
</evidence>
<dbReference type="EMBL" id="JBHUPD010000001">
    <property type="protein sequence ID" value="MFD2871899.1"/>
    <property type="molecule type" value="Genomic_DNA"/>
</dbReference>
<evidence type="ECO:0008006" key="4">
    <source>
        <dbReference type="Google" id="ProtNLM"/>
    </source>
</evidence>
<evidence type="ECO:0000313" key="3">
    <source>
        <dbReference type="Proteomes" id="UP001597557"/>
    </source>
</evidence>
<feature type="transmembrane region" description="Helical" evidence="1">
    <location>
        <begin position="405"/>
        <end position="428"/>
    </location>
</feature>
<accession>A0ABW5Y967</accession>
<feature type="transmembrane region" description="Helical" evidence="1">
    <location>
        <begin position="320"/>
        <end position="339"/>
    </location>
</feature>
<feature type="transmembrane region" description="Helical" evidence="1">
    <location>
        <begin position="103"/>
        <end position="127"/>
    </location>
</feature>
<feature type="transmembrane region" description="Helical" evidence="1">
    <location>
        <begin position="520"/>
        <end position="542"/>
    </location>
</feature>
<dbReference type="Gene3D" id="1.10.390.10">
    <property type="entry name" value="Neutral Protease Domain 2"/>
    <property type="match status" value="1"/>
</dbReference>
<feature type="transmembrane region" description="Helical" evidence="1">
    <location>
        <begin position="245"/>
        <end position="262"/>
    </location>
</feature>
<feature type="transmembrane region" description="Helical" evidence="1">
    <location>
        <begin position="469"/>
        <end position="486"/>
    </location>
</feature>
<dbReference type="SUPFAM" id="SSF55486">
    <property type="entry name" value="Metalloproteases ('zincins'), catalytic domain"/>
    <property type="match status" value="1"/>
</dbReference>
<keyword evidence="3" id="KW-1185">Reference proteome</keyword>
<comment type="caution">
    <text evidence="2">The sequence shown here is derived from an EMBL/GenBank/DDBJ whole genome shotgun (WGS) entry which is preliminary data.</text>
</comment>
<reference evidence="3" key="1">
    <citation type="journal article" date="2019" name="Int. J. Syst. Evol. Microbiol.">
        <title>The Global Catalogue of Microorganisms (GCM) 10K type strain sequencing project: providing services to taxonomists for standard genome sequencing and annotation.</title>
        <authorList>
            <consortium name="The Broad Institute Genomics Platform"/>
            <consortium name="The Broad Institute Genome Sequencing Center for Infectious Disease"/>
            <person name="Wu L."/>
            <person name="Ma J."/>
        </authorList>
    </citation>
    <scope>NUCLEOTIDE SEQUENCE [LARGE SCALE GENOMIC DNA]</scope>
    <source>
        <strain evidence="3">KCTC 22437</strain>
    </source>
</reference>
<feature type="transmembrane region" description="Helical" evidence="1">
    <location>
        <begin position="178"/>
        <end position="197"/>
    </location>
</feature>
<keyword evidence="1" id="KW-1133">Transmembrane helix</keyword>
<dbReference type="RefSeq" id="WP_377183029.1">
    <property type="nucleotide sequence ID" value="NZ_JBHUPD010000001.1"/>
</dbReference>
<feature type="transmembrane region" description="Helical" evidence="1">
    <location>
        <begin position="440"/>
        <end position="462"/>
    </location>
</feature>
<keyword evidence="1" id="KW-0472">Membrane</keyword>
<feature type="transmembrane region" description="Helical" evidence="1">
    <location>
        <begin position="351"/>
        <end position="373"/>
    </location>
</feature>
<keyword evidence="1" id="KW-0812">Transmembrane</keyword>
<name>A0ABW5Y967_9SPHI</name>
<feature type="transmembrane region" description="Helical" evidence="1">
    <location>
        <begin position="147"/>
        <end position="171"/>
    </location>
</feature>